<feature type="non-terminal residue" evidence="1">
    <location>
        <position position="1"/>
    </location>
</feature>
<gene>
    <name evidence="1" type="ORF">MGSAQ_001753</name>
</gene>
<proteinExistence type="predicted"/>
<comment type="caution">
    <text evidence="1">The sequence shown here is derived from an EMBL/GenBank/DDBJ whole genome shotgun (WGS) entry which is preliminary data.</text>
</comment>
<name>A0A1B6NTD5_9ZZZZ</name>
<sequence>TKLTELPLFVANEEGKVLKIDWKEL</sequence>
<evidence type="ECO:0000313" key="1">
    <source>
        <dbReference type="EMBL" id="KTF06750.1"/>
    </source>
</evidence>
<accession>A0A1B6NTD5</accession>
<organism evidence="1">
    <name type="scientific">marine sediment metagenome</name>
    <dbReference type="NCBI Taxonomy" id="412755"/>
    <lineage>
        <taxon>unclassified sequences</taxon>
        <taxon>metagenomes</taxon>
        <taxon>ecological metagenomes</taxon>
    </lineage>
</organism>
<reference evidence="1" key="1">
    <citation type="submission" date="2013-11" db="EMBL/GenBank/DDBJ databases">
        <title>Microbial diversity, functional groups and degradation webs in Northern and Southern Mediterranean and Red Sea marine crude oil polluted sites.</title>
        <authorList>
            <person name="Daffonchio D."/>
            <person name="Mapelli F."/>
            <person name="Ferrer M."/>
            <person name="Richter M."/>
            <person name="Cherif A."/>
            <person name="Malkawi H.I."/>
            <person name="Yakimov M.M."/>
            <person name="Abdel-Fattah Y.R."/>
            <person name="Blaghen M."/>
            <person name="Golyshin P.N."/>
            <person name="Kalogerakis N."/>
            <person name="Boon N."/>
            <person name="Magagnini M."/>
            <person name="Fava F."/>
        </authorList>
    </citation>
    <scope>NUCLEOTIDE SEQUENCE</scope>
</reference>
<protein>
    <submittedName>
        <fullName evidence="1">Uncharacterized protein</fullName>
    </submittedName>
</protein>
<dbReference type="EMBL" id="AYSL01000958">
    <property type="protein sequence ID" value="KTF06750.1"/>
    <property type="molecule type" value="Genomic_DNA"/>
</dbReference>
<dbReference type="AlphaFoldDB" id="A0A1B6NTD5"/>